<feature type="region of interest" description="Disordered" evidence="10">
    <location>
        <begin position="1"/>
        <end position="23"/>
    </location>
</feature>
<dbReference type="SUPFAM" id="SSF100950">
    <property type="entry name" value="NagB/RpiA/CoA transferase-like"/>
    <property type="match status" value="1"/>
</dbReference>
<evidence type="ECO:0000256" key="9">
    <source>
        <dbReference type="RuleBase" id="RU003814"/>
    </source>
</evidence>
<evidence type="ECO:0000256" key="10">
    <source>
        <dbReference type="SAM" id="MobiDB-lite"/>
    </source>
</evidence>
<dbReference type="InterPro" id="IPR037171">
    <property type="entry name" value="NagB/RpiA_transferase-like"/>
</dbReference>
<dbReference type="GO" id="GO:0005085">
    <property type="term" value="F:guanyl-nucleotide exchange factor activity"/>
    <property type="evidence" value="ECO:0007669"/>
    <property type="project" value="TreeGrafter"/>
</dbReference>
<keyword evidence="4" id="KW-0396">Initiation factor</keyword>
<proteinExistence type="inferred from homology"/>
<comment type="similarity">
    <text evidence="2 9">Belongs to the eIF-2B alpha/beta/delta subunits family.</text>
</comment>
<gene>
    <name evidence="11" type="ORF">KC19_5G141400</name>
</gene>
<dbReference type="PANTHER" id="PTHR45860:SF1">
    <property type="entry name" value="TRANSLATION INITIATION FACTOR EIF-2B SUBUNIT ALPHA"/>
    <property type="match status" value="1"/>
</dbReference>
<evidence type="ECO:0000256" key="6">
    <source>
        <dbReference type="ARBA" id="ARBA00044208"/>
    </source>
</evidence>
<reference evidence="11" key="1">
    <citation type="submission" date="2020-06" db="EMBL/GenBank/DDBJ databases">
        <title>WGS assembly of Ceratodon purpureus strain R40.</title>
        <authorList>
            <person name="Carey S.B."/>
            <person name="Jenkins J."/>
            <person name="Shu S."/>
            <person name="Lovell J.T."/>
            <person name="Sreedasyam A."/>
            <person name="Maumus F."/>
            <person name="Tiley G.P."/>
            <person name="Fernandez-Pozo N."/>
            <person name="Barry K."/>
            <person name="Chen C."/>
            <person name="Wang M."/>
            <person name="Lipzen A."/>
            <person name="Daum C."/>
            <person name="Saski C.A."/>
            <person name="Payton A.C."/>
            <person name="Mcbreen J.C."/>
            <person name="Conrad R.E."/>
            <person name="Kollar L.M."/>
            <person name="Olsson S."/>
            <person name="Huttunen S."/>
            <person name="Landis J.B."/>
            <person name="Wickett N.J."/>
            <person name="Johnson M.G."/>
            <person name="Rensing S.A."/>
            <person name="Grimwood J."/>
            <person name="Schmutz J."/>
            <person name="Mcdaniel S.F."/>
        </authorList>
    </citation>
    <scope>NUCLEOTIDE SEQUENCE</scope>
    <source>
        <strain evidence="11">R40</strain>
    </source>
</reference>
<dbReference type="GO" id="GO:0005851">
    <property type="term" value="C:eukaryotic translation initiation factor 2B complex"/>
    <property type="evidence" value="ECO:0007669"/>
    <property type="project" value="TreeGrafter"/>
</dbReference>
<dbReference type="Pfam" id="PF01008">
    <property type="entry name" value="IF-2B"/>
    <property type="match status" value="1"/>
</dbReference>
<evidence type="ECO:0000256" key="1">
    <source>
        <dbReference type="ARBA" id="ARBA00004514"/>
    </source>
</evidence>
<dbReference type="InterPro" id="IPR042528">
    <property type="entry name" value="elF-2B_alpha_N"/>
</dbReference>
<evidence type="ECO:0000256" key="8">
    <source>
        <dbReference type="ARBA" id="ARBA00046432"/>
    </source>
</evidence>
<name>A0A8T0I3Q2_CERPU</name>
<dbReference type="OrthoDB" id="10249309at2759"/>
<dbReference type="Gene3D" id="1.20.120.1070">
    <property type="entry name" value="Translation initiation factor eIF-2B, N-terminal domain"/>
    <property type="match status" value="1"/>
</dbReference>
<comment type="caution">
    <text evidence="11">The sequence shown here is derived from an EMBL/GenBank/DDBJ whole genome shotgun (WGS) entry which is preliminary data.</text>
</comment>
<evidence type="ECO:0000256" key="3">
    <source>
        <dbReference type="ARBA" id="ARBA00022490"/>
    </source>
</evidence>
<dbReference type="AlphaFoldDB" id="A0A8T0I3Q2"/>
<dbReference type="Proteomes" id="UP000822688">
    <property type="component" value="Chromosome 5"/>
</dbReference>
<evidence type="ECO:0000256" key="7">
    <source>
        <dbReference type="ARBA" id="ARBA00044236"/>
    </source>
</evidence>
<dbReference type="PANTHER" id="PTHR45860">
    <property type="entry name" value="TRANSLATION INITIATION FACTOR EIF-2B SUBUNIT ALPHA"/>
    <property type="match status" value="1"/>
</dbReference>
<dbReference type="InterPro" id="IPR000649">
    <property type="entry name" value="IF-2B-related"/>
</dbReference>
<keyword evidence="12" id="KW-1185">Reference proteome</keyword>
<comment type="subcellular location">
    <subcellularLocation>
        <location evidence="1">Cytoplasm</location>
        <location evidence="1">Cytosol</location>
    </subcellularLocation>
</comment>
<dbReference type="EMBL" id="CM026425">
    <property type="protein sequence ID" value="KAG0577243.1"/>
    <property type="molecule type" value="Genomic_DNA"/>
</dbReference>
<dbReference type="InterPro" id="IPR051501">
    <property type="entry name" value="eIF2B_alpha/beta/delta"/>
</dbReference>
<keyword evidence="3" id="KW-0963">Cytoplasm</keyword>
<evidence type="ECO:0000256" key="5">
    <source>
        <dbReference type="ARBA" id="ARBA00022917"/>
    </source>
</evidence>
<evidence type="ECO:0000313" key="12">
    <source>
        <dbReference type="Proteomes" id="UP000822688"/>
    </source>
</evidence>
<dbReference type="GO" id="GO:0005829">
    <property type="term" value="C:cytosol"/>
    <property type="evidence" value="ECO:0007669"/>
    <property type="project" value="UniProtKB-SubCell"/>
</dbReference>
<evidence type="ECO:0000313" key="11">
    <source>
        <dbReference type="EMBL" id="KAG0577243.1"/>
    </source>
</evidence>
<dbReference type="InterPro" id="IPR042529">
    <property type="entry name" value="IF_2B-like_C"/>
</dbReference>
<accession>A0A8T0I3Q2</accession>
<comment type="subunit">
    <text evidence="8">Component of the translation initiation factor 2B (eIF2B) complex which is a heterodecamer of two sets of five different subunits: alpha, beta, gamma, delta and epsilon. Subunits alpha, beta and delta comprise a regulatory subcomplex and subunits epsilon and gamma comprise a catalytic subcomplex. Within the complex, the hexameric regulatory complex resides at the center, with the two heterodimeric catalytic subcomplexes bound on opposite sides.</text>
</comment>
<dbReference type="FunFam" id="1.20.120.1070:FF:000003">
    <property type="entry name" value="Translation initiation factor eIF-2B subunit alpha"/>
    <property type="match status" value="1"/>
</dbReference>
<evidence type="ECO:0000256" key="2">
    <source>
        <dbReference type="ARBA" id="ARBA00007251"/>
    </source>
</evidence>
<keyword evidence="5" id="KW-0648">Protein biosynthesis</keyword>
<sequence length="416" mass="45982">MYSSPSLRYDSSHQEFSMRESDEDNLGISLEAERSYLKPTPGFGSSGQKMGFCNPFHEDRKMSQEGREFAPSSVTFEWLRQAESASLYGESEDYTRPVLHPVRSWGPREVVREQQPFSVIHEFDSWRKSPELAEAVAAIKALTAVIKRSEASTMMGLEVELKTASDALKASDESSISLSAGCDLFMRYVTRTSAIEYEDIEAGKARLIERGERFGEISQKARRTIAELGKDFIADGSTILTHGYSRVVLALLKMAAAEGKDFNVICTEGRPDNTGAEMAKELVPAGIPVTLILDSGVAYMMETVDMVLVGADGVVESGGIINMLGTYQTALVAYSLKKPVYVAAESYKFARLYPLDQRDMSPAPRHVDFLVPIPQTVNVENSARDYTPPQYLTLLFTDLGILTPSAVSDELIQLYL</sequence>
<dbReference type="FunFam" id="3.40.50.10470:FF:000007">
    <property type="entry name" value="Translation initiation factor eIF-2B subunit alpha"/>
    <property type="match status" value="1"/>
</dbReference>
<feature type="compositionally biased region" description="Basic and acidic residues" evidence="10">
    <location>
        <begin position="10"/>
        <end position="20"/>
    </location>
</feature>
<organism evidence="11 12">
    <name type="scientific">Ceratodon purpureus</name>
    <name type="common">Fire moss</name>
    <name type="synonym">Dicranum purpureum</name>
    <dbReference type="NCBI Taxonomy" id="3225"/>
    <lineage>
        <taxon>Eukaryota</taxon>
        <taxon>Viridiplantae</taxon>
        <taxon>Streptophyta</taxon>
        <taxon>Embryophyta</taxon>
        <taxon>Bryophyta</taxon>
        <taxon>Bryophytina</taxon>
        <taxon>Bryopsida</taxon>
        <taxon>Dicranidae</taxon>
        <taxon>Pseudoditrichales</taxon>
        <taxon>Ditrichaceae</taxon>
        <taxon>Ceratodon</taxon>
    </lineage>
</organism>
<protein>
    <recommendedName>
        <fullName evidence="6">Translation initiation factor eIF2B subunit alpha</fullName>
    </recommendedName>
    <alternativeName>
        <fullName evidence="7">eIF2B GDP-GTP exchange factor subunit alpha</fullName>
    </alternativeName>
</protein>
<dbReference type="GO" id="GO:0003743">
    <property type="term" value="F:translation initiation factor activity"/>
    <property type="evidence" value="ECO:0007669"/>
    <property type="project" value="UniProtKB-KW"/>
</dbReference>
<dbReference type="Gene3D" id="3.40.50.10470">
    <property type="entry name" value="Translation initiation factor eif-2b, domain 2"/>
    <property type="match status" value="1"/>
</dbReference>
<evidence type="ECO:0000256" key="4">
    <source>
        <dbReference type="ARBA" id="ARBA00022540"/>
    </source>
</evidence>